<reference evidence="2" key="1">
    <citation type="journal article" date="2014" name="Nat. Commun.">
        <title>Multiple recent horizontal transfers of a large genomic region in cheese making fungi.</title>
        <authorList>
            <person name="Cheeseman K."/>
            <person name="Ropars J."/>
            <person name="Renault P."/>
            <person name="Dupont J."/>
            <person name="Gouzy J."/>
            <person name="Branca A."/>
            <person name="Abraham A.L."/>
            <person name="Ceppi M."/>
            <person name="Conseiller E."/>
            <person name="Debuchy R."/>
            <person name="Malagnac F."/>
            <person name="Goarin A."/>
            <person name="Silar P."/>
            <person name="Lacoste S."/>
            <person name="Sallet E."/>
            <person name="Bensimon A."/>
            <person name="Giraud T."/>
            <person name="Brygoo Y."/>
        </authorList>
    </citation>
    <scope>NUCLEOTIDE SEQUENCE [LARGE SCALE GENOMIC DNA]</scope>
    <source>
        <strain evidence="2">FM164</strain>
    </source>
</reference>
<feature type="region of interest" description="Disordered" evidence="1">
    <location>
        <begin position="21"/>
        <end position="45"/>
    </location>
</feature>
<protein>
    <submittedName>
        <fullName evidence="2">Genomic scaffold, ProqFM164S04</fullName>
    </submittedName>
</protein>
<evidence type="ECO:0000313" key="2">
    <source>
        <dbReference type="EMBL" id="CDM35934.1"/>
    </source>
</evidence>
<evidence type="ECO:0000256" key="1">
    <source>
        <dbReference type="SAM" id="MobiDB-lite"/>
    </source>
</evidence>
<feature type="compositionally biased region" description="Polar residues" evidence="1">
    <location>
        <begin position="29"/>
        <end position="45"/>
    </location>
</feature>
<proteinExistence type="predicted"/>
<sequence length="45" mass="4962">MRQFVSPATEREEHARWAALSCRQDENDTTTPSIQGGQLASIATT</sequence>
<dbReference type="AlphaFoldDB" id="W6QPA3"/>
<keyword evidence="3" id="KW-1185">Reference proteome</keyword>
<dbReference type="Proteomes" id="UP000030686">
    <property type="component" value="Unassembled WGS sequence"/>
</dbReference>
<evidence type="ECO:0000313" key="3">
    <source>
        <dbReference type="Proteomes" id="UP000030686"/>
    </source>
</evidence>
<gene>
    <name evidence="2" type="ORF">PROQFM164_S04g000815</name>
</gene>
<name>W6QPA3_PENRF</name>
<accession>W6QPA3</accession>
<organism evidence="2 3">
    <name type="scientific">Penicillium roqueforti (strain FM164)</name>
    <dbReference type="NCBI Taxonomy" id="1365484"/>
    <lineage>
        <taxon>Eukaryota</taxon>
        <taxon>Fungi</taxon>
        <taxon>Dikarya</taxon>
        <taxon>Ascomycota</taxon>
        <taxon>Pezizomycotina</taxon>
        <taxon>Eurotiomycetes</taxon>
        <taxon>Eurotiomycetidae</taxon>
        <taxon>Eurotiales</taxon>
        <taxon>Aspergillaceae</taxon>
        <taxon>Penicillium</taxon>
    </lineage>
</organism>
<dbReference type="EMBL" id="HG792018">
    <property type="protein sequence ID" value="CDM35934.1"/>
    <property type="molecule type" value="Genomic_DNA"/>
</dbReference>